<dbReference type="Proteomes" id="UP000179115">
    <property type="component" value="Unassembled WGS sequence"/>
</dbReference>
<feature type="transmembrane region" description="Helical" evidence="1">
    <location>
        <begin position="109"/>
        <end position="128"/>
    </location>
</feature>
<feature type="transmembrane region" description="Helical" evidence="1">
    <location>
        <begin position="41"/>
        <end position="60"/>
    </location>
</feature>
<dbReference type="AlphaFoldDB" id="A0A1F6ECG2"/>
<sequence>MSQNRLLFAILGLVAIIAVLHFFATYYGLYWTVRWFDTPMHFLGGMMVALFVSWVGMRAGMLARMTSGKRRFFLIIGATAIVGVLWELFELSISLRQEPGYLFDTLQDLLFDIVGGAIGYYAIYFSVLKIKSRAI</sequence>
<dbReference type="Pfam" id="PF09997">
    <property type="entry name" value="DUF2238"/>
    <property type="match status" value="1"/>
</dbReference>
<dbReference type="STRING" id="1798508.A3A35_01335"/>
<proteinExistence type="predicted"/>
<evidence type="ECO:0000256" key="1">
    <source>
        <dbReference type="SAM" id="Phobius"/>
    </source>
</evidence>
<feature type="transmembrane region" description="Helical" evidence="1">
    <location>
        <begin position="7"/>
        <end position="29"/>
    </location>
</feature>
<keyword evidence="1" id="KW-0812">Transmembrane</keyword>
<protein>
    <recommendedName>
        <fullName evidence="4">VanZ-like domain-containing protein</fullName>
    </recommendedName>
</protein>
<keyword evidence="1" id="KW-0472">Membrane</keyword>
<keyword evidence="1" id="KW-1133">Transmembrane helix</keyword>
<accession>A0A1F6ECG2</accession>
<dbReference type="InterPro" id="IPR014509">
    <property type="entry name" value="YjdF-like"/>
</dbReference>
<organism evidence="2 3">
    <name type="scientific">Candidatus Kaiserbacteria bacterium RIFCSPLOWO2_01_FULL_51_21</name>
    <dbReference type="NCBI Taxonomy" id="1798508"/>
    <lineage>
        <taxon>Bacteria</taxon>
        <taxon>Candidatus Kaiseribacteriota</taxon>
    </lineage>
</organism>
<gene>
    <name evidence="2" type="ORF">A3A35_01335</name>
</gene>
<reference evidence="2 3" key="1">
    <citation type="journal article" date="2016" name="Nat. Commun.">
        <title>Thousands of microbial genomes shed light on interconnected biogeochemical processes in an aquifer system.</title>
        <authorList>
            <person name="Anantharaman K."/>
            <person name="Brown C.T."/>
            <person name="Hug L.A."/>
            <person name="Sharon I."/>
            <person name="Castelle C.J."/>
            <person name="Probst A.J."/>
            <person name="Thomas B.C."/>
            <person name="Singh A."/>
            <person name="Wilkins M.J."/>
            <person name="Karaoz U."/>
            <person name="Brodie E.L."/>
            <person name="Williams K.H."/>
            <person name="Hubbard S.S."/>
            <person name="Banfield J.F."/>
        </authorList>
    </citation>
    <scope>NUCLEOTIDE SEQUENCE [LARGE SCALE GENOMIC DNA]</scope>
</reference>
<evidence type="ECO:0000313" key="3">
    <source>
        <dbReference type="Proteomes" id="UP000179115"/>
    </source>
</evidence>
<feature type="transmembrane region" description="Helical" evidence="1">
    <location>
        <begin position="72"/>
        <end position="89"/>
    </location>
</feature>
<evidence type="ECO:0000313" key="2">
    <source>
        <dbReference type="EMBL" id="OGG71374.1"/>
    </source>
</evidence>
<evidence type="ECO:0008006" key="4">
    <source>
        <dbReference type="Google" id="ProtNLM"/>
    </source>
</evidence>
<name>A0A1F6ECG2_9BACT</name>
<comment type="caution">
    <text evidence="2">The sequence shown here is derived from an EMBL/GenBank/DDBJ whole genome shotgun (WGS) entry which is preliminary data.</text>
</comment>
<dbReference type="EMBL" id="MFLV01000023">
    <property type="protein sequence ID" value="OGG71374.1"/>
    <property type="molecule type" value="Genomic_DNA"/>
</dbReference>